<proteinExistence type="predicted"/>
<dbReference type="STRING" id="1735162.PeribacterB2_0560"/>
<accession>A0A0S1SRQ8</accession>
<accession>A0A0S1SJG6</accession>
<evidence type="ECO:0000313" key="2">
    <source>
        <dbReference type="EMBL" id="ALM13246.1"/>
    </source>
</evidence>
<evidence type="ECO:0000256" key="1">
    <source>
        <dbReference type="SAM" id="Phobius"/>
    </source>
</evidence>
<feature type="transmembrane region" description="Helical" evidence="1">
    <location>
        <begin position="53"/>
        <end position="74"/>
    </location>
</feature>
<sequence>MLSKRKILFATLSLLLLCWITRTEGVGALALMQPALAAGDDLDPFFKIINQLFSWLAMFSHFLIYILTAIAGMLMDPGFMNLRTDGQSMGMTLLKIWQISRNITNILLAFLLIIGAIMTVVFAEGGYVQKYAVKFVLAVLLVNFSWFFPRVVLDLANILTATVYSLPSAINVPCVAYDAKGNVDPAGCKIITDFAFFGNQPAGADWKCPLDFNADTKIVCIKESPLDPQANTPNAIFGSLVYNHARFQFFPKVVPPAGNNPAAGPAALSRLPQLLMFTLLMSIMLFFSLALLFPLLALTLVLLIRIPIIWITVAFMPFMFIGFVAGDTPALKVFNPMEIWNKFLHAAFIPVVVAIPFSIGFIMLNVAMANPPAGWAANHPFMRNGVVPMLPGVINLWQLLWVGMSIAVIWMGAKAAFKMDALFEKFAAPIMNAGASFGRLMMKLPLLTPLPLPGGSITPLGAMRVAQNAEHAFIDPVGKFRMPEVFGGAAGAAAVAGTKLADHININVPIQNTIRNEINSFNTAADGAPGQAIRDEAIRKIRDELQRSATQAGVAVDLTNNRNLVEVLRKISDKVPGVGRLNEAKL</sequence>
<feature type="transmembrane region" description="Helical" evidence="1">
    <location>
        <begin position="103"/>
        <end position="123"/>
    </location>
</feature>
<dbReference type="EMBL" id="CP013065">
    <property type="protein sequence ID" value="ALM13246.1"/>
    <property type="molecule type" value="Genomic_DNA"/>
</dbReference>
<accession>A0A0S1SPB3</accession>
<keyword evidence="1" id="KW-0812">Transmembrane</keyword>
<reference evidence="3" key="1">
    <citation type="submission" date="2015-10" db="EMBL/GenBank/DDBJ databases">
        <title>Analysis of five complete genome sequences for members of the class Peribacteria in the recently recognized Peregrinibacteria bacterial phylum.</title>
        <authorList>
            <person name="Anantharaman K."/>
            <person name="Brown C.T."/>
            <person name="Burstein D."/>
            <person name="Castelle C.J."/>
            <person name="Probst A.J."/>
            <person name="Thomas B.C."/>
            <person name="Williams K.H."/>
            <person name="Banfield J.F."/>
        </authorList>
    </citation>
    <scope>NUCLEOTIDE SEQUENCE [LARGE SCALE GENOMIC DNA]</scope>
</reference>
<reference evidence="2 3" key="2">
    <citation type="journal article" date="2016" name="PeerJ">
        <title>Analysis of five complete genome sequences for members of the class Peribacteria in the recently recognized Peregrinibacteria bacterial phylum.</title>
        <authorList>
            <person name="Anantharaman K."/>
            <person name="Brown C.T."/>
            <person name="Burstein D."/>
            <person name="Castelle C.J."/>
            <person name="Probst A.J."/>
            <person name="Thomas B.C."/>
            <person name="Williams K.H."/>
            <person name="Banfield J.F."/>
        </authorList>
    </citation>
    <scope>NUCLEOTIDE SEQUENCE [LARGE SCALE GENOMIC DNA]</scope>
    <source>
        <strain evidence="2">RIFOXYD1_FULL_PER-ii_59_16</strain>
    </source>
</reference>
<protein>
    <submittedName>
        <fullName evidence="2">Glycogen phosphorylase</fullName>
    </submittedName>
</protein>
<feature type="transmembrane region" description="Helical" evidence="1">
    <location>
        <begin position="389"/>
        <end position="413"/>
    </location>
</feature>
<feature type="transmembrane region" description="Helical" evidence="1">
    <location>
        <begin position="302"/>
        <end position="325"/>
    </location>
</feature>
<dbReference type="KEGG" id="prf:PeribacterA2_0561"/>
<dbReference type="AlphaFoldDB" id="A0A0S1SP54"/>
<name>A0A0S1SP54_9BACT</name>
<keyword evidence="1" id="KW-0472">Membrane</keyword>
<feature type="transmembrane region" description="Helical" evidence="1">
    <location>
        <begin position="274"/>
        <end position="296"/>
    </location>
</feature>
<organism evidence="2 3">
    <name type="scientific">Candidatus Peribacter riflensis</name>
    <dbReference type="NCBI Taxonomy" id="1735162"/>
    <lineage>
        <taxon>Bacteria</taxon>
        <taxon>Candidatus Peregrinibacteriota</taxon>
        <taxon>Candidatus Peribacteria</taxon>
        <taxon>Candidatus Peribacterales</taxon>
        <taxon>Candidatus Peribacteraceae</taxon>
        <taxon>Candidatus Peribacter</taxon>
    </lineage>
</organism>
<keyword evidence="1" id="KW-1133">Transmembrane helix</keyword>
<feature type="transmembrane region" description="Helical" evidence="1">
    <location>
        <begin position="135"/>
        <end position="153"/>
    </location>
</feature>
<accession>A0A0S1SMI9</accession>
<evidence type="ECO:0000313" key="3">
    <source>
        <dbReference type="Proteomes" id="UP000069135"/>
    </source>
</evidence>
<gene>
    <name evidence="2" type="ORF">PeribacterD1_0561</name>
</gene>
<accession>A0A0S1SP54</accession>
<dbReference type="Proteomes" id="UP000069135">
    <property type="component" value="Chromosome"/>
</dbReference>
<feature type="transmembrane region" description="Helical" evidence="1">
    <location>
        <begin position="346"/>
        <end position="369"/>
    </location>
</feature>